<organism evidence="2 3">
    <name type="scientific">Geodermatophilus africanus</name>
    <dbReference type="NCBI Taxonomy" id="1137993"/>
    <lineage>
        <taxon>Bacteria</taxon>
        <taxon>Bacillati</taxon>
        <taxon>Actinomycetota</taxon>
        <taxon>Actinomycetes</taxon>
        <taxon>Geodermatophilales</taxon>
        <taxon>Geodermatophilaceae</taxon>
        <taxon>Geodermatophilus</taxon>
    </lineage>
</organism>
<evidence type="ECO:0000313" key="3">
    <source>
        <dbReference type="Proteomes" id="UP000198921"/>
    </source>
</evidence>
<dbReference type="GO" id="GO:0004736">
    <property type="term" value="F:pyruvate carboxylase activity"/>
    <property type="evidence" value="ECO:0007669"/>
    <property type="project" value="TreeGrafter"/>
</dbReference>
<protein>
    <submittedName>
        <fullName evidence="2">Oxaloacetate decarboxylase, alpha subunit</fullName>
    </submittedName>
</protein>
<feature type="domain" description="Pyruvate carboxyltransferase" evidence="1">
    <location>
        <begin position="3"/>
        <end position="265"/>
    </location>
</feature>
<dbReference type="GO" id="GO:0006094">
    <property type="term" value="P:gluconeogenesis"/>
    <property type="evidence" value="ECO:0007669"/>
    <property type="project" value="TreeGrafter"/>
</dbReference>
<keyword evidence="3" id="KW-1185">Reference proteome</keyword>
<dbReference type="SUPFAM" id="SSF51569">
    <property type="entry name" value="Aldolase"/>
    <property type="match status" value="1"/>
</dbReference>
<dbReference type="InterPro" id="IPR055268">
    <property type="entry name" value="PCB-like"/>
</dbReference>
<name>A0A1H3PKV8_9ACTN</name>
<proteinExistence type="predicted"/>
<gene>
    <name evidence="2" type="ORF">SAMN05660209_04373</name>
</gene>
<dbReference type="OrthoDB" id="9760256at2"/>
<dbReference type="SUPFAM" id="SSF89000">
    <property type="entry name" value="post-HMGL domain-like"/>
    <property type="match status" value="1"/>
</dbReference>
<dbReference type="InterPro" id="IPR013785">
    <property type="entry name" value="Aldolase_TIM"/>
</dbReference>
<dbReference type="STRING" id="1137993.SAMN05660209_04373"/>
<dbReference type="RefSeq" id="WP_091160905.1">
    <property type="nucleotide sequence ID" value="NZ_FNOT01000016.1"/>
</dbReference>
<reference evidence="3" key="1">
    <citation type="submission" date="2016-10" db="EMBL/GenBank/DDBJ databases">
        <authorList>
            <person name="Varghese N."/>
            <person name="Submissions S."/>
        </authorList>
    </citation>
    <scope>NUCLEOTIDE SEQUENCE [LARGE SCALE GENOMIC DNA]</scope>
    <source>
        <strain evidence="3">DSM 45422</strain>
    </source>
</reference>
<dbReference type="PANTHER" id="PTHR43778">
    <property type="entry name" value="PYRUVATE CARBOXYLASE"/>
    <property type="match status" value="1"/>
</dbReference>
<dbReference type="PROSITE" id="PS50991">
    <property type="entry name" value="PYR_CT"/>
    <property type="match status" value="1"/>
</dbReference>
<evidence type="ECO:0000313" key="2">
    <source>
        <dbReference type="EMBL" id="SDZ01608.1"/>
    </source>
</evidence>
<dbReference type="Proteomes" id="UP000198921">
    <property type="component" value="Unassembled WGS sequence"/>
</dbReference>
<dbReference type="InterPro" id="IPR003379">
    <property type="entry name" value="Carboxylase_cons_dom"/>
</dbReference>
<sequence>MHIDFVDQSLRDGQQSLWGMRLRAFEAAGALPYLKDAGYRTIDLTGAGMFTVLLREYADDPWGTLDFLVAGLGGNELRSGLRTISCVGFAPTPQAILDLWIETLIKHGSTSFWLYDCLFDMDVMRHMVDVVARAGGQPVPAVMYGLTDVHGDEFFATRAAQMASWPGVESVYVEDAAGVLTPDRAATLLPAMRRATGDIPLEMHCHNTTGLAQHNYIEAVKAGFTRLHTASRPMANGPSLPSTESMVPIIEHMGHTHGLDTSTFAPVAAHFEEVARLAGRQTGQMAEYDPRMYDHQLPGGMTGTLINQLGRHGMGDRFPEVLEAIPQVRRDLGSPIMATPFSQFVGIQAVLNIITGQPYSMVPDEVVHYALGHYGPLPAPIAPDVLDKILSSPRAAKLKDWERPDPSLAEIRRRFAPGISDEELLLRFMFSDEEVDGMLAAGPVRTDPRRSANNIVNAITDLLADPGGSRSFSVSTPAFSLTARKGNA</sequence>
<dbReference type="AlphaFoldDB" id="A0A1H3PKV8"/>
<dbReference type="PANTHER" id="PTHR43778:SF2">
    <property type="entry name" value="PYRUVATE CARBOXYLASE, MITOCHONDRIAL"/>
    <property type="match status" value="1"/>
</dbReference>
<dbReference type="Gene3D" id="3.20.20.70">
    <property type="entry name" value="Aldolase class I"/>
    <property type="match status" value="1"/>
</dbReference>
<evidence type="ECO:0000259" key="1">
    <source>
        <dbReference type="PROSITE" id="PS50991"/>
    </source>
</evidence>
<accession>A0A1H3PKV8</accession>
<dbReference type="Pfam" id="PF02436">
    <property type="entry name" value="PYC_OADA"/>
    <property type="match status" value="1"/>
</dbReference>
<dbReference type="EMBL" id="FNOT01000016">
    <property type="protein sequence ID" value="SDZ01608.1"/>
    <property type="molecule type" value="Genomic_DNA"/>
</dbReference>
<dbReference type="InterPro" id="IPR000891">
    <property type="entry name" value="PYR_CT"/>
</dbReference>
<dbReference type="GO" id="GO:0005737">
    <property type="term" value="C:cytoplasm"/>
    <property type="evidence" value="ECO:0007669"/>
    <property type="project" value="TreeGrafter"/>
</dbReference>
<dbReference type="Pfam" id="PF00682">
    <property type="entry name" value="HMGL-like"/>
    <property type="match status" value="1"/>
</dbReference>